<proteinExistence type="predicted"/>
<evidence type="ECO:0000313" key="3">
    <source>
        <dbReference type="Proteomes" id="UP000187181"/>
    </source>
</evidence>
<dbReference type="SUPFAM" id="SSF51206">
    <property type="entry name" value="cAMP-binding domain-like"/>
    <property type="match status" value="1"/>
</dbReference>
<dbReference type="InterPro" id="IPR014710">
    <property type="entry name" value="RmlC-like_jellyroll"/>
</dbReference>
<name>A0A1R3WZM4_9BACT</name>
<dbReference type="SMART" id="SM00100">
    <property type="entry name" value="cNMP"/>
    <property type="match status" value="1"/>
</dbReference>
<organism evidence="2 3">
    <name type="scientific">Pontibacter indicus</name>
    <dbReference type="NCBI Taxonomy" id="1317125"/>
    <lineage>
        <taxon>Bacteria</taxon>
        <taxon>Pseudomonadati</taxon>
        <taxon>Bacteroidota</taxon>
        <taxon>Cytophagia</taxon>
        <taxon>Cytophagales</taxon>
        <taxon>Hymenobacteraceae</taxon>
        <taxon>Pontibacter</taxon>
    </lineage>
</organism>
<protein>
    <submittedName>
        <fullName evidence="2">cAMP-binding domain of CRP or a regulatory subunit of cAMP-dependent protein kinases</fullName>
    </submittedName>
</protein>
<dbReference type="AlphaFoldDB" id="A0A1R3WZM4"/>
<dbReference type="PROSITE" id="PS50042">
    <property type="entry name" value="CNMP_BINDING_3"/>
    <property type="match status" value="1"/>
</dbReference>
<accession>A0A1R3WZM4</accession>
<feature type="domain" description="Cyclic nucleotide-binding" evidence="1">
    <location>
        <begin position="15"/>
        <end position="119"/>
    </location>
</feature>
<dbReference type="STRING" id="1317125.SAMN05444128_1354"/>
<dbReference type="InterPro" id="IPR018490">
    <property type="entry name" value="cNMP-bd_dom_sf"/>
</dbReference>
<dbReference type="Proteomes" id="UP000187181">
    <property type="component" value="Unassembled WGS sequence"/>
</dbReference>
<dbReference type="CDD" id="cd00038">
    <property type="entry name" value="CAP_ED"/>
    <property type="match status" value="1"/>
</dbReference>
<dbReference type="GO" id="GO:0016301">
    <property type="term" value="F:kinase activity"/>
    <property type="evidence" value="ECO:0007669"/>
    <property type="project" value="UniProtKB-KW"/>
</dbReference>
<gene>
    <name evidence="2" type="ORF">SAMN05444128_1354</name>
</gene>
<dbReference type="Pfam" id="PF00027">
    <property type="entry name" value="cNMP_binding"/>
    <property type="match status" value="1"/>
</dbReference>
<keyword evidence="2" id="KW-0418">Kinase</keyword>
<evidence type="ECO:0000259" key="1">
    <source>
        <dbReference type="PROSITE" id="PS50042"/>
    </source>
</evidence>
<keyword evidence="3" id="KW-1185">Reference proteome</keyword>
<reference evidence="3" key="1">
    <citation type="submission" date="2017-01" db="EMBL/GenBank/DDBJ databases">
        <authorList>
            <person name="Varghese N."/>
            <person name="Submissions S."/>
        </authorList>
    </citation>
    <scope>NUCLEOTIDE SEQUENCE [LARGE SCALE GENOMIC DNA]</scope>
    <source>
        <strain evidence="3">LP100</strain>
    </source>
</reference>
<dbReference type="InterPro" id="IPR000595">
    <property type="entry name" value="cNMP-bd_dom"/>
</dbReference>
<evidence type="ECO:0000313" key="2">
    <source>
        <dbReference type="EMBL" id="SIT84085.1"/>
    </source>
</evidence>
<keyword evidence="2" id="KW-0808">Transferase</keyword>
<dbReference type="Gene3D" id="2.60.120.10">
    <property type="entry name" value="Jelly Rolls"/>
    <property type="match status" value="1"/>
</dbReference>
<sequence length="192" mass="22641">MQDADLSIKKDDIDLFASLSDSEFLEVKDLFHYKKYKKGAFIIAENDLVKHVYFIRSGLVKLSCFDDDHKEFILSFAHENWWETDFPAFYNQTKSTLTLQCLEDTETYGLSFDDYTAILDKHSLSKYFLEKSIKGHIANQNRILSLLKHKPKEQYEQFLQLYPSLLQRIPKSVLCLYLGISRETLSRLYKTR</sequence>
<dbReference type="EMBL" id="FTPP01000001">
    <property type="protein sequence ID" value="SIT84085.1"/>
    <property type="molecule type" value="Genomic_DNA"/>
</dbReference>